<evidence type="ECO:0000256" key="1">
    <source>
        <dbReference type="PROSITE-ProRule" id="PRU00169"/>
    </source>
</evidence>
<dbReference type="Gene3D" id="3.40.50.2300">
    <property type="match status" value="1"/>
</dbReference>
<feature type="modified residue" description="4-aspartylphosphate" evidence="1">
    <location>
        <position position="53"/>
    </location>
</feature>
<protein>
    <submittedName>
        <fullName evidence="4">Response regulator transcription factor</fullName>
    </submittedName>
</protein>
<gene>
    <name evidence="4" type="ORF">J4E00_23760</name>
</gene>
<dbReference type="Pfam" id="PF04397">
    <property type="entry name" value="LytTR"/>
    <property type="match status" value="1"/>
</dbReference>
<comment type="caution">
    <text evidence="4">The sequence shown here is derived from an EMBL/GenBank/DDBJ whole genome shotgun (WGS) entry which is preliminary data.</text>
</comment>
<dbReference type="PANTHER" id="PTHR37299:SF1">
    <property type="entry name" value="STAGE 0 SPORULATION PROTEIN A HOMOLOG"/>
    <property type="match status" value="1"/>
</dbReference>
<evidence type="ECO:0000313" key="5">
    <source>
        <dbReference type="Proteomes" id="UP000664369"/>
    </source>
</evidence>
<proteinExistence type="predicted"/>
<dbReference type="SMART" id="SM00448">
    <property type="entry name" value="REC"/>
    <property type="match status" value="1"/>
</dbReference>
<dbReference type="InterPro" id="IPR001789">
    <property type="entry name" value="Sig_transdc_resp-reg_receiver"/>
</dbReference>
<dbReference type="PROSITE" id="PS50930">
    <property type="entry name" value="HTH_LYTTR"/>
    <property type="match status" value="1"/>
</dbReference>
<dbReference type="SUPFAM" id="SSF52172">
    <property type="entry name" value="CheY-like"/>
    <property type="match status" value="1"/>
</dbReference>
<dbReference type="InterPro" id="IPR011006">
    <property type="entry name" value="CheY-like_superfamily"/>
</dbReference>
<dbReference type="InterPro" id="IPR007492">
    <property type="entry name" value="LytTR_DNA-bd_dom"/>
</dbReference>
<dbReference type="EMBL" id="JAGETZ010000015">
    <property type="protein sequence ID" value="MBO2012102.1"/>
    <property type="molecule type" value="Genomic_DNA"/>
</dbReference>
<evidence type="ECO:0000259" key="3">
    <source>
        <dbReference type="PROSITE" id="PS50930"/>
    </source>
</evidence>
<dbReference type="RefSeq" id="WP_208177873.1">
    <property type="nucleotide sequence ID" value="NZ_JAGETZ010000015.1"/>
</dbReference>
<feature type="domain" description="HTH LytTR-type" evidence="3">
    <location>
        <begin position="125"/>
        <end position="223"/>
    </location>
</feature>
<dbReference type="PANTHER" id="PTHR37299">
    <property type="entry name" value="TRANSCRIPTIONAL REGULATOR-RELATED"/>
    <property type="match status" value="1"/>
</dbReference>
<dbReference type="PROSITE" id="PS50110">
    <property type="entry name" value="RESPONSE_REGULATORY"/>
    <property type="match status" value="1"/>
</dbReference>
<sequence>MKCVIIEDEPLAAERVREFAGRLPDLTIAATFDNAVPALRYLLATPVDLLFLDLHLGELSGIQLLELLRPDCAVIILTAYEQHALKGHELNVTDYLLKPFTFERFAQAVERARRQRLPPPEPSFLFIKTQYRLERVLFEELLYIEGARDYRRLHTTVGALKTLETFGELEKKLPVAQFVRVHKSYLVALAKIESLERDVLRLAGRRIPVSETYKKQLISRMNMR</sequence>
<keyword evidence="1" id="KW-0597">Phosphoprotein</keyword>
<evidence type="ECO:0000313" key="4">
    <source>
        <dbReference type="EMBL" id="MBO2012102.1"/>
    </source>
</evidence>
<dbReference type="InterPro" id="IPR046947">
    <property type="entry name" value="LytR-like"/>
</dbReference>
<dbReference type="Pfam" id="PF00072">
    <property type="entry name" value="Response_reg"/>
    <property type="match status" value="1"/>
</dbReference>
<organism evidence="4 5">
    <name type="scientific">Hymenobacter negativus</name>
    <dbReference type="NCBI Taxonomy" id="2795026"/>
    <lineage>
        <taxon>Bacteria</taxon>
        <taxon>Pseudomonadati</taxon>
        <taxon>Bacteroidota</taxon>
        <taxon>Cytophagia</taxon>
        <taxon>Cytophagales</taxon>
        <taxon>Hymenobacteraceae</taxon>
        <taxon>Hymenobacter</taxon>
    </lineage>
</organism>
<dbReference type="Proteomes" id="UP000664369">
    <property type="component" value="Unassembled WGS sequence"/>
</dbReference>
<evidence type="ECO:0000259" key="2">
    <source>
        <dbReference type="PROSITE" id="PS50110"/>
    </source>
</evidence>
<dbReference type="Gene3D" id="2.40.50.1020">
    <property type="entry name" value="LytTr DNA-binding domain"/>
    <property type="match status" value="1"/>
</dbReference>
<reference evidence="4 5" key="1">
    <citation type="submission" date="2021-03" db="EMBL/GenBank/DDBJ databases">
        <authorList>
            <person name="Kim M.K."/>
        </authorList>
    </citation>
    <scope>NUCLEOTIDE SEQUENCE [LARGE SCALE GENOMIC DNA]</scope>
    <source>
        <strain evidence="4 5">BT442</strain>
    </source>
</reference>
<name>A0ABS3QLH6_9BACT</name>
<accession>A0ABS3QLH6</accession>
<dbReference type="SMART" id="SM00850">
    <property type="entry name" value="LytTR"/>
    <property type="match status" value="1"/>
</dbReference>
<keyword evidence="5" id="KW-1185">Reference proteome</keyword>
<feature type="domain" description="Response regulatory" evidence="2">
    <location>
        <begin position="2"/>
        <end position="113"/>
    </location>
</feature>